<protein>
    <recommendedName>
        <fullName evidence="4">DUF4386 domain-containing protein</fullName>
    </recommendedName>
</protein>
<gene>
    <name evidence="2" type="ORF">SAMN02745887_01578</name>
</gene>
<dbReference type="STRING" id="1121279.SAMN02745887_01578"/>
<organism evidence="2 3">
    <name type="scientific">Chitinimonas taiwanensis DSM 18899</name>
    <dbReference type="NCBI Taxonomy" id="1121279"/>
    <lineage>
        <taxon>Bacteria</taxon>
        <taxon>Pseudomonadati</taxon>
        <taxon>Pseudomonadota</taxon>
        <taxon>Betaproteobacteria</taxon>
        <taxon>Neisseriales</taxon>
        <taxon>Chitinibacteraceae</taxon>
        <taxon>Chitinimonas</taxon>
    </lineage>
</organism>
<dbReference type="RefSeq" id="WP_072428092.1">
    <property type="nucleotide sequence ID" value="NZ_FPKR01000005.1"/>
</dbReference>
<feature type="transmembrane region" description="Helical" evidence="1">
    <location>
        <begin position="200"/>
        <end position="217"/>
    </location>
</feature>
<evidence type="ECO:0008006" key="4">
    <source>
        <dbReference type="Google" id="ProtNLM"/>
    </source>
</evidence>
<keyword evidence="1" id="KW-1133">Transmembrane helix</keyword>
<keyword evidence="1" id="KW-0472">Membrane</keyword>
<evidence type="ECO:0000313" key="2">
    <source>
        <dbReference type="EMBL" id="SFZ75394.1"/>
    </source>
</evidence>
<dbReference type="EMBL" id="FPKR01000005">
    <property type="protein sequence ID" value="SFZ75394.1"/>
    <property type="molecule type" value="Genomic_DNA"/>
</dbReference>
<accession>A0A1K2HGK7</accession>
<proteinExistence type="predicted"/>
<keyword evidence="3" id="KW-1185">Reference proteome</keyword>
<feature type="transmembrane region" description="Helical" evidence="1">
    <location>
        <begin position="142"/>
        <end position="166"/>
    </location>
</feature>
<evidence type="ECO:0000256" key="1">
    <source>
        <dbReference type="SAM" id="Phobius"/>
    </source>
</evidence>
<name>A0A1K2HGK7_9NEIS</name>
<feature type="transmembrane region" description="Helical" evidence="1">
    <location>
        <begin position="178"/>
        <end position="194"/>
    </location>
</feature>
<feature type="transmembrane region" description="Helical" evidence="1">
    <location>
        <begin position="12"/>
        <end position="39"/>
    </location>
</feature>
<evidence type="ECO:0000313" key="3">
    <source>
        <dbReference type="Proteomes" id="UP000186513"/>
    </source>
</evidence>
<dbReference type="AlphaFoldDB" id="A0A1K2HGK7"/>
<feature type="transmembrane region" description="Helical" evidence="1">
    <location>
        <begin position="102"/>
        <end position="122"/>
    </location>
</feature>
<feature type="transmembrane region" description="Helical" evidence="1">
    <location>
        <begin position="59"/>
        <end position="81"/>
    </location>
</feature>
<sequence length="226" mass="24795">MQAHSAVKRYTLQAGGFAAIGMALCYISMALIFFGLVSIPTDIDVISRIRHIQQQYGLVAWGYGCGYLLFGVLLAVLLQALKQVLPDNQYVLAELADRFGAIWLMLMMAAGMTVLIGLEQVFELLARDPLQAQALYHANNMLSHALGGGIELVGGLWCLLFSLAGLNQQVLSKALHRLGVLVGCLGILTVLHTLPYLKDAFGLLQMIWFVWLGVVLLRMQNSYASR</sequence>
<dbReference type="OrthoDB" id="1162205at2"/>
<keyword evidence="1" id="KW-0812">Transmembrane</keyword>
<reference evidence="2 3" key="1">
    <citation type="submission" date="2016-11" db="EMBL/GenBank/DDBJ databases">
        <authorList>
            <person name="Jaros S."/>
            <person name="Januszkiewicz K."/>
            <person name="Wedrychowicz H."/>
        </authorList>
    </citation>
    <scope>NUCLEOTIDE SEQUENCE [LARGE SCALE GENOMIC DNA]</scope>
    <source>
        <strain evidence="2 3">DSM 18899</strain>
    </source>
</reference>
<dbReference type="Proteomes" id="UP000186513">
    <property type="component" value="Unassembled WGS sequence"/>
</dbReference>